<feature type="signal peptide" evidence="2">
    <location>
        <begin position="1"/>
        <end position="32"/>
    </location>
</feature>
<dbReference type="InterPro" id="IPR006311">
    <property type="entry name" value="TAT_signal"/>
</dbReference>
<feature type="compositionally biased region" description="Polar residues" evidence="1">
    <location>
        <begin position="230"/>
        <end position="245"/>
    </location>
</feature>
<feature type="region of interest" description="Disordered" evidence="1">
    <location>
        <begin position="199"/>
        <end position="266"/>
    </location>
</feature>
<evidence type="ECO:0000256" key="1">
    <source>
        <dbReference type="SAM" id="MobiDB-lite"/>
    </source>
</evidence>
<comment type="caution">
    <text evidence="3">The sequence shown here is derived from an EMBL/GenBank/DDBJ whole genome shotgun (WGS) entry which is preliminary data.</text>
</comment>
<sequence length="266" mass="27004">MGIRRNLLAASALVVGAAAVLVGAATMSQAAADETPGVPGTAYGLSAEGPVRIQPIPAAVSRDGKTVHRSVLRPKNPLVSASAMEVTTNGRNSQASAADVSTLQRQVAANAVSARCENGRGVSNLAGAVIGGRDIDANPAPNTTIPVTIERVGTASVTLNKQVRQADGRLAVTGLSIDMPMSNGKRQTIDVASVVCGTPTDASSTNEASGDMEGPLGDMDDSGRPRETGDTITGPTRDVSTQVQQERVEKQAPAPIPAKVNLPVAG</sequence>
<protein>
    <submittedName>
        <fullName evidence="3">Uncharacterized protein</fullName>
    </submittedName>
</protein>
<feature type="chain" id="PRO_5038712762" evidence="2">
    <location>
        <begin position="33"/>
        <end position="266"/>
    </location>
</feature>
<evidence type="ECO:0000313" key="3">
    <source>
        <dbReference type="EMBL" id="MBB5139499.1"/>
    </source>
</evidence>
<evidence type="ECO:0000313" key="4">
    <source>
        <dbReference type="Proteomes" id="UP000578449"/>
    </source>
</evidence>
<keyword evidence="4" id="KW-1185">Reference proteome</keyword>
<accession>A0A840PKM6</accession>
<organism evidence="3 4">
    <name type="scientific">Thermocatellispora tengchongensis</name>
    <dbReference type="NCBI Taxonomy" id="1073253"/>
    <lineage>
        <taxon>Bacteria</taxon>
        <taxon>Bacillati</taxon>
        <taxon>Actinomycetota</taxon>
        <taxon>Actinomycetes</taxon>
        <taxon>Streptosporangiales</taxon>
        <taxon>Streptosporangiaceae</taxon>
        <taxon>Thermocatellispora</taxon>
    </lineage>
</organism>
<proteinExistence type="predicted"/>
<dbReference type="NCBIfam" id="NF040603">
    <property type="entry name" value="choice_anch_P"/>
    <property type="match status" value="1"/>
</dbReference>
<gene>
    <name evidence="3" type="ORF">HNP84_009262</name>
</gene>
<dbReference type="RefSeq" id="WP_185056331.1">
    <property type="nucleotide sequence ID" value="NZ_BAABIX010000032.1"/>
</dbReference>
<keyword evidence="2" id="KW-0732">Signal</keyword>
<dbReference type="PROSITE" id="PS51318">
    <property type="entry name" value="TAT"/>
    <property type="match status" value="1"/>
</dbReference>
<name>A0A840PKM6_9ACTN</name>
<evidence type="ECO:0000256" key="2">
    <source>
        <dbReference type="SAM" id="SignalP"/>
    </source>
</evidence>
<dbReference type="Proteomes" id="UP000578449">
    <property type="component" value="Unassembled WGS sequence"/>
</dbReference>
<dbReference type="EMBL" id="JACHGN010000030">
    <property type="protein sequence ID" value="MBB5139499.1"/>
    <property type="molecule type" value="Genomic_DNA"/>
</dbReference>
<reference evidence="3 4" key="1">
    <citation type="submission" date="2020-08" db="EMBL/GenBank/DDBJ databases">
        <title>Genomic Encyclopedia of Type Strains, Phase IV (KMG-IV): sequencing the most valuable type-strain genomes for metagenomic binning, comparative biology and taxonomic classification.</title>
        <authorList>
            <person name="Goeker M."/>
        </authorList>
    </citation>
    <scope>NUCLEOTIDE SEQUENCE [LARGE SCALE GENOMIC DNA]</scope>
    <source>
        <strain evidence="3 4">DSM 45615</strain>
    </source>
</reference>
<dbReference type="AlphaFoldDB" id="A0A840PKM6"/>